<feature type="compositionally biased region" description="Polar residues" evidence="1">
    <location>
        <begin position="527"/>
        <end position="541"/>
    </location>
</feature>
<reference evidence="3 4" key="1">
    <citation type="submission" date="2020-08" db="EMBL/GenBank/DDBJ databases">
        <authorList>
            <person name="Ramaprasad A."/>
        </authorList>
    </citation>
    <scope>NUCLEOTIDE SEQUENCE [LARGE SCALE GENOMIC DNA]</scope>
</reference>
<evidence type="ECO:0000313" key="3">
    <source>
        <dbReference type="EMBL" id="CAD2085932.1"/>
    </source>
</evidence>
<dbReference type="AlphaFoldDB" id="A0A6V7RX86"/>
<dbReference type="EMBL" id="LR865382">
    <property type="protein sequence ID" value="CAD2085932.1"/>
    <property type="molecule type" value="Genomic_DNA"/>
</dbReference>
<proteinExistence type="predicted"/>
<gene>
    <name evidence="3" type="ORF">PVBDA_0400240</name>
</gene>
<keyword evidence="2" id="KW-1133">Transmembrane helix</keyword>
<keyword evidence="2" id="KW-0472">Membrane</keyword>
<name>A0A6V7RX86_PLAVN</name>
<organism evidence="3 4">
    <name type="scientific">Plasmodium vinckei brucechwatti</name>
    <dbReference type="NCBI Taxonomy" id="119398"/>
    <lineage>
        <taxon>Eukaryota</taxon>
        <taxon>Sar</taxon>
        <taxon>Alveolata</taxon>
        <taxon>Apicomplexa</taxon>
        <taxon>Aconoidasida</taxon>
        <taxon>Haemosporida</taxon>
        <taxon>Plasmodiidae</taxon>
        <taxon>Plasmodium</taxon>
        <taxon>Plasmodium (Vinckeia)</taxon>
    </lineage>
</organism>
<feature type="compositionally biased region" description="Gly residues" evidence="1">
    <location>
        <begin position="403"/>
        <end position="424"/>
    </location>
</feature>
<feature type="compositionally biased region" description="Basic and acidic residues" evidence="1">
    <location>
        <begin position="511"/>
        <end position="525"/>
    </location>
</feature>
<feature type="transmembrane region" description="Helical" evidence="2">
    <location>
        <begin position="624"/>
        <end position="644"/>
    </location>
</feature>
<feature type="region of interest" description="Disordered" evidence="1">
    <location>
        <begin position="294"/>
        <end position="427"/>
    </location>
</feature>
<dbReference type="VEuPathDB" id="PlasmoDB:PVBDA_0400240"/>
<keyword evidence="2" id="KW-0812">Transmembrane</keyword>
<protein>
    <submittedName>
        <fullName evidence="3">PIR protein CIR protein</fullName>
    </submittedName>
</protein>
<dbReference type="Pfam" id="PF06022">
    <property type="entry name" value="Cir_Bir_Yir"/>
    <property type="match status" value="1"/>
</dbReference>
<dbReference type="Proteomes" id="UP000515550">
    <property type="component" value="Chromosome PVBDA_04"/>
</dbReference>
<dbReference type="InterPro" id="IPR006477">
    <property type="entry name" value="Yir_bir_cir"/>
</dbReference>
<feature type="transmembrane region" description="Helical" evidence="2">
    <location>
        <begin position="704"/>
        <end position="724"/>
    </location>
</feature>
<evidence type="ECO:0000256" key="2">
    <source>
        <dbReference type="SAM" id="Phobius"/>
    </source>
</evidence>
<evidence type="ECO:0000313" key="4">
    <source>
        <dbReference type="Proteomes" id="UP000515550"/>
    </source>
</evidence>
<accession>A0A6V7RX86</accession>
<feature type="compositionally biased region" description="Low complexity" evidence="1">
    <location>
        <begin position="563"/>
        <end position="581"/>
    </location>
</feature>
<feature type="compositionally biased region" description="Polar residues" evidence="1">
    <location>
        <begin position="301"/>
        <end position="315"/>
    </location>
</feature>
<sequence length="733" mass="81082">MDEKTCKLFLEADKLFRSNQVDMTKINKLPSIKEHCPKNKPCKNNMQGISALSAYLFMKLEAYSNDEHGAYFLMWLSDKLFKTHNRGKGKGKRKKNDISLNLAYNKYLDKHKGNFNYWILLYNINGLKEANLEHMHKFYKLLNYICKTIVDYKKYGAKSKSLIQYSTESSNQYMFLYENISKCNSYLHLLGKLKKVYDNFRASAITQNITDKNLSANLQTLTTKDKADLDIVTNVKEFHFNDTGCRLQYDDDIFTTLENAKIQEKQKYDKTKGIDITLGLQLKNSADQIASKKLVPGNKGTIPNITSSESTNETDTLTGTKGKLGESQDKSGIQESEPKDSDKGPGGSKSEIIGPGVENGNMNGEVKEPGDPSGGKGNQISTGDASGGETGGTNDLQDDDVGEGGGSGDVPVGQGGANTEGGALGTQSASWVPFDIGSYVYRIASKGMEQLNNASNLIIAHKTKVTGTIDNIRELYNTSVSNIKTAYKISNTIFNHFISNLSIDFKKVEISDNSGDKKPVSKDTGDGLSTLNDSPPAQGNPSQTSSGASNTSLSSPNPKEQTKTQQSSQKSSEKGNSNKKQIQQEHQQPISTPMIKQEDTGIGIQGNGTTEIGNIYALKEYKQFAISIIVLLIPVTLVIMYKYLSSGWRKELKKKKNMKKVINSIGGKRPMQIIIKSVDTKKMKSPIINPVYGEKKSLLNICNFMQADPVPFINLFFLLIFFIYKRTRGSIEL</sequence>
<evidence type="ECO:0000256" key="1">
    <source>
        <dbReference type="SAM" id="MobiDB-lite"/>
    </source>
</evidence>
<feature type="compositionally biased region" description="Low complexity" evidence="1">
    <location>
        <begin position="542"/>
        <end position="555"/>
    </location>
</feature>
<feature type="region of interest" description="Disordered" evidence="1">
    <location>
        <begin position="511"/>
        <end position="593"/>
    </location>
</feature>